<dbReference type="NCBIfam" id="TIGR00726">
    <property type="entry name" value="peptidoglycan editing factor PgeF"/>
    <property type="match status" value="1"/>
</dbReference>
<evidence type="ECO:0000256" key="5">
    <source>
        <dbReference type="ARBA" id="ARBA00022801"/>
    </source>
</evidence>
<evidence type="ECO:0000256" key="6">
    <source>
        <dbReference type="ARBA" id="ARBA00022833"/>
    </source>
</evidence>
<evidence type="ECO:0000256" key="2">
    <source>
        <dbReference type="ARBA" id="ARBA00007353"/>
    </source>
</evidence>
<keyword evidence="3" id="KW-0808">Transferase</keyword>
<dbReference type="Pfam" id="PF02578">
    <property type="entry name" value="Cu-oxidase_4"/>
    <property type="match status" value="1"/>
</dbReference>
<evidence type="ECO:0000256" key="9">
    <source>
        <dbReference type="ARBA" id="ARBA00049893"/>
    </source>
</evidence>
<dbReference type="AlphaFoldDB" id="A0A929RXW7"/>
<evidence type="ECO:0000256" key="10">
    <source>
        <dbReference type="RuleBase" id="RU361274"/>
    </source>
</evidence>
<dbReference type="EMBL" id="JABZGR010000010">
    <property type="protein sequence ID" value="MBF0970321.1"/>
    <property type="molecule type" value="Genomic_DNA"/>
</dbReference>
<comment type="similarity">
    <text evidence="2 10">Belongs to the purine nucleoside phosphorylase YfiH/LACC1 family.</text>
</comment>
<name>A0A929RXW7_9BACT</name>
<proteinExistence type="inferred from homology"/>
<dbReference type="InterPro" id="IPR003730">
    <property type="entry name" value="Cu_polyphenol_OxRdtase"/>
</dbReference>
<dbReference type="GO" id="GO:0017061">
    <property type="term" value="F:S-methyl-5-thioadenosine phosphorylase activity"/>
    <property type="evidence" value="ECO:0007669"/>
    <property type="project" value="UniProtKB-EC"/>
</dbReference>
<dbReference type="InterPro" id="IPR011324">
    <property type="entry name" value="Cytotoxic_necrot_fac-like_cat"/>
</dbReference>
<evidence type="ECO:0000256" key="1">
    <source>
        <dbReference type="ARBA" id="ARBA00000553"/>
    </source>
</evidence>
<dbReference type="PANTHER" id="PTHR30616:SF2">
    <property type="entry name" value="PURINE NUCLEOSIDE PHOSPHORYLASE LACC1"/>
    <property type="match status" value="1"/>
</dbReference>
<comment type="catalytic activity">
    <reaction evidence="7">
        <text>adenosine + H2O + H(+) = inosine + NH4(+)</text>
        <dbReference type="Rhea" id="RHEA:24408"/>
        <dbReference type="ChEBI" id="CHEBI:15377"/>
        <dbReference type="ChEBI" id="CHEBI:15378"/>
        <dbReference type="ChEBI" id="CHEBI:16335"/>
        <dbReference type="ChEBI" id="CHEBI:17596"/>
        <dbReference type="ChEBI" id="CHEBI:28938"/>
        <dbReference type="EC" id="3.5.4.4"/>
    </reaction>
    <physiologicalReaction direction="left-to-right" evidence="7">
        <dbReference type="Rhea" id="RHEA:24409"/>
    </physiologicalReaction>
</comment>
<accession>A0A929RXW7</accession>
<evidence type="ECO:0000313" key="11">
    <source>
        <dbReference type="EMBL" id="MBF0970321.1"/>
    </source>
</evidence>
<protein>
    <recommendedName>
        <fullName evidence="10">Purine nucleoside phosphorylase</fullName>
    </recommendedName>
</protein>
<dbReference type="CDD" id="cd16833">
    <property type="entry name" value="YfiH"/>
    <property type="match status" value="1"/>
</dbReference>
<dbReference type="GO" id="GO:0016787">
    <property type="term" value="F:hydrolase activity"/>
    <property type="evidence" value="ECO:0007669"/>
    <property type="project" value="UniProtKB-KW"/>
</dbReference>
<sequence length="259" mass="28949">MPIPLLKYPIDKDVVAFTTTRNGGVSEGNYGRFNLNPYCGDSPAHVKENKDRLCAQLNIEEERLILPHQVHSDASLIIDESFFALSSQQRTAALEGVDALITRQRHTCIGVSTADCVPILLFDQKQRVAAAVHAGWRGTVKKIVTKTLETLFSSFQTRAEDVKVVIGPSISQPVFQVGPEVYDAFCEAGFPMQNFAYPQQDKWYIDLWGTNHYLLDKAGVPLENIQVAGICTYQNHEEYFSARRLGIDSGRLFTGILRL</sequence>
<comment type="caution">
    <text evidence="11">The sequence shown here is derived from an EMBL/GenBank/DDBJ whole genome shotgun (WGS) entry which is preliminary data.</text>
</comment>
<evidence type="ECO:0000256" key="3">
    <source>
        <dbReference type="ARBA" id="ARBA00022679"/>
    </source>
</evidence>
<dbReference type="Gene3D" id="3.60.140.10">
    <property type="entry name" value="CNF1/YfiH-like putative cysteine hydrolases"/>
    <property type="match status" value="1"/>
</dbReference>
<dbReference type="InterPro" id="IPR038371">
    <property type="entry name" value="Cu_polyphenol_OxRdtase_sf"/>
</dbReference>
<keyword evidence="4" id="KW-0479">Metal-binding</keyword>
<dbReference type="SUPFAM" id="SSF64438">
    <property type="entry name" value="CNF1/YfiH-like putative cysteine hydrolases"/>
    <property type="match status" value="1"/>
</dbReference>
<evidence type="ECO:0000256" key="7">
    <source>
        <dbReference type="ARBA" id="ARBA00047989"/>
    </source>
</evidence>
<comment type="catalytic activity">
    <reaction evidence="8">
        <text>adenosine + phosphate = alpha-D-ribose 1-phosphate + adenine</text>
        <dbReference type="Rhea" id="RHEA:27642"/>
        <dbReference type="ChEBI" id="CHEBI:16335"/>
        <dbReference type="ChEBI" id="CHEBI:16708"/>
        <dbReference type="ChEBI" id="CHEBI:43474"/>
        <dbReference type="ChEBI" id="CHEBI:57720"/>
        <dbReference type="EC" id="2.4.2.1"/>
    </reaction>
    <physiologicalReaction direction="left-to-right" evidence="8">
        <dbReference type="Rhea" id="RHEA:27643"/>
    </physiologicalReaction>
</comment>
<gene>
    <name evidence="11" type="primary">pgeF</name>
    <name evidence="11" type="ORF">HXK21_04700</name>
</gene>
<evidence type="ECO:0000256" key="8">
    <source>
        <dbReference type="ARBA" id="ARBA00048968"/>
    </source>
</evidence>
<evidence type="ECO:0000256" key="4">
    <source>
        <dbReference type="ARBA" id="ARBA00022723"/>
    </source>
</evidence>
<dbReference type="PANTHER" id="PTHR30616">
    <property type="entry name" value="UNCHARACTERIZED PROTEIN YFIH"/>
    <property type="match status" value="1"/>
</dbReference>
<keyword evidence="5" id="KW-0378">Hydrolase</keyword>
<dbReference type="Proteomes" id="UP000704068">
    <property type="component" value="Unassembled WGS sequence"/>
</dbReference>
<keyword evidence="6" id="KW-0862">Zinc</keyword>
<organism evidence="11 12">
    <name type="scientific">Alloprevotella tannerae</name>
    <dbReference type="NCBI Taxonomy" id="76122"/>
    <lineage>
        <taxon>Bacteria</taxon>
        <taxon>Pseudomonadati</taxon>
        <taxon>Bacteroidota</taxon>
        <taxon>Bacteroidia</taxon>
        <taxon>Bacteroidales</taxon>
        <taxon>Prevotellaceae</taxon>
        <taxon>Alloprevotella</taxon>
    </lineage>
</organism>
<comment type="catalytic activity">
    <reaction evidence="1">
        <text>inosine + phosphate = alpha-D-ribose 1-phosphate + hypoxanthine</text>
        <dbReference type="Rhea" id="RHEA:27646"/>
        <dbReference type="ChEBI" id="CHEBI:17368"/>
        <dbReference type="ChEBI" id="CHEBI:17596"/>
        <dbReference type="ChEBI" id="CHEBI:43474"/>
        <dbReference type="ChEBI" id="CHEBI:57720"/>
        <dbReference type="EC" id="2.4.2.1"/>
    </reaction>
    <physiologicalReaction direction="left-to-right" evidence="1">
        <dbReference type="Rhea" id="RHEA:27647"/>
    </physiologicalReaction>
</comment>
<evidence type="ECO:0000313" key="12">
    <source>
        <dbReference type="Proteomes" id="UP000704068"/>
    </source>
</evidence>
<comment type="catalytic activity">
    <reaction evidence="9">
        <text>S-methyl-5'-thioadenosine + phosphate = 5-(methylsulfanyl)-alpha-D-ribose 1-phosphate + adenine</text>
        <dbReference type="Rhea" id="RHEA:11852"/>
        <dbReference type="ChEBI" id="CHEBI:16708"/>
        <dbReference type="ChEBI" id="CHEBI:17509"/>
        <dbReference type="ChEBI" id="CHEBI:43474"/>
        <dbReference type="ChEBI" id="CHEBI:58533"/>
        <dbReference type="EC" id="2.4.2.28"/>
    </reaction>
    <physiologicalReaction direction="left-to-right" evidence="9">
        <dbReference type="Rhea" id="RHEA:11853"/>
    </physiologicalReaction>
</comment>
<reference evidence="11" key="1">
    <citation type="submission" date="2020-04" db="EMBL/GenBank/DDBJ databases">
        <title>Deep metagenomics examines the oral microbiome during advanced dental caries in children, revealing novel taxa and co-occurrences with host molecules.</title>
        <authorList>
            <person name="Baker J.L."/>
            <person name="Morton J.T."/>
            <person name="Dinis M."/>
            <person name="Alvarez R."/>
            <person name="Tran N.C."/>
            <person name="Knight R."/>
            <person name="Edlund A."/>
        </authorList>
    </citation>
    <scope>NUCLEOTIDE SEQUENCE</scope>
    <source>
        <strain evidence="11">JCVI_34_bin.1</strain>
    </source>
</reference>
<dbReference type="GO" id="GO:0005507">
    <property type="term" value="F:copper ion binding"/>
    <property type="evidence" value="ECO:0007669"/>
    <property type="project" value="TreeGrafter"/>
</dbReference>